<dbReference type="Proteomes" id="UP000192441">
    <property type="component" value="Unassembled WGS sequence"/>
</dbReference>
<reference evidence="2 3" key="1">
    <citation type="submission" date="2016-12" db="EMBL/GenBank/DDBJ databases">
        <title>The new phylogeny of genus Mycobacterium.</title>
        <authorList>
            <person name="Tortoli E."/>
            <person name="Trovato A."/>
            <person name="Cirillo D.M."/>
        </authorList>
    </citation>
    <scope>NUCLEOTIDE SEQUENCE [LARGE SCALE GENOMIC DNA]</scope>
    <source>
        <strain evidence="2 3">DSM 44624</strain>
    </source>
</reference>
<comment type="caution">
    <text evidence="2">The sequence shown here is derived from an EMBL/GenBank/DDBJ whole genome shotgun (WGS) entry which is preliminary data.</text>
</comment>
<protein>
    <submittedName>
        <fullName evidence="2">Mammalian cell entry protein</fullName>
    </submittedName>
</protein>
<dbReference type="EMBL" id="MVHM01000001">
    <property type="protein sequence ID" value="ORA41069.1"/>
    <property type="molecule type" value="Genomic_DNA"/>
</dbReference>
<dbReference type="PANTHER" id="PTHR33371:SF4">
    <property type="entry name" value="INTERMEMBRANE PHOSPHOLIPID TRANSPORT SYSTEM BINDING PROTEIN MLAD"/>
    <property type="match status" value="1"/>
</dbReference>
<name>A0AA91M0U2_9MYCO</name>
<evidence type="ECO:0000313" key="3">
    <source>
        <dbReference type="Proteomes" id="UP000192441"/>
    </source>
</evidence>
<evidence type="ECO:0000259" key="1">
    <source>
        <dbReference type="Pfam" id="PF02470"/>
    </source>
</evidence>
<evidence type="ECO:0000313" key="2">
    <source>
        <dbReference type="EMBL" id="ORA41069.1"/>
    </source>
</evidence>
<dbReference type="Pfam" id="PF02470">
    <property type="entry name" value="MlaD"/>
    <property type="match status" value="1"/>
</dbReference>
<dbReference type="AlphaFoldDB" id="A0AA91M0U2"/>
<dbReference type="InterPro" id="IPR003399">
    <property type="entry name" value="Mce/MlaD"/>
</dbReference>
<proteinExistence type="predicted"/>
<dbReference type="PANTHER" id="PTHR33371">
    <property type="entry name" value="INTERMEMBRANE PHOSPHOLIPID TRANSPORT SYSTEM BINDING PROTEIN MLAD-RELATED"/>
    <property type="match status" value="1"/>
</dbReference>
<feature type="domain" description="Mce/MlaD" evidence="1">
    <location>
        <begin position="48"/>
        <end position="118"/>
    </location>
</feature>
<dbReference type="InterPro" id="IPR052336">
    <property type="entry name" value="MlaD_Phospholipid_Transporter"/>
</dbReference>
<accession>A0AA91M0U2</accession>
<sequence length="385" mass="40885">MFSDRGEALLMWPLGLSNRRFIGVAAVISSVLGATSCATASGSAAHEYCAILPDSVGLYVGNHVTQMGYPIGEIRKIEPRDTEVKVVFSLDGRRPVPTGVRAVTRSPSILADRALELVGNYTGGPKLKPGECVPLNQNATPLSISRIIGSATDFVNTVNPEGSTNIADALRGIDEAMAGQGDRANQLLVRSSRLLDNPDQAISQMGEITRNIAELTSMLRANRAPLKQEIIDLPVIAPNLVKSLHGAGEFDAPVADLLAAVKDIELELGPELQNALDETGELMRIFSPHYKGLANMLNFVPRMISGANGEPPGAVAGGIAKHLNNHSFSVLTWRPPLYRIPTPNGLLACGVMNASAPGSCADVGGRPYAVDVALLQYVLTEAQRR</sequence>
<gene>
    <name evidence="2" type="ORF">BST20_02725</name>
</gene>
<dbReference type="GO" id="GO:0005576">
    <property type="term" value="C:extracellular region"/>
    <property type="evidence" value="ECO:0007669"/>
    <property type="project" value="TreeGrafter"/>
</dbReference>
<organism evidence="2 3">
    <name type="scientific">Mycobacterium branderi</name>
    <dbReference type="NCBI Taxonomy" id="43348"/>
    <lineage>
        <taxon>Bacteria</taxon>
        <taxon>Bacillati</taxon>
        <taxon>Actinomycetota</taxon>
        <taxon>Actinomycetes</taxon>
        <taxon>Mycobacteriales</taxon>
        <taxon>Mycobacteriaceae</taxon>
        <taxon>Mycobacterium</taxon>
    </lineage>
</organism>